<dbReference type="RefSeq" id="XP_002679813.1">
    <property type="nucleotide sequence ID" value="XM_002679767.1"/>
</dbReference>
<organism evidence="5">
    <name type="scientific">Naegleria gruberi</name>
    <name type="common">Amoeba</name>
    <dbReference type="NCBI Taxonomy" id="5762"/>
    <lineage>
        <taxon>Eukaryota</taxon>
        <taxon>Discoba</taxon>
        <taxon>Heterolobosea</taxon>
        <taxon>Tetramitia</taxon>
        <taxon>Eutetramitia</taxon>
        <taxon>Vahlkampfiidae</taxon>
        <taxon>Naegleria</taxon>
    </lineage>
</organism>
<keyword evidence="5" id="KW-1185">Reference proteome</keyword>
<name>D2V7V4_NAEGR</name>
<evidence type="ECO:0000256" key="2">
    <source>
        <dbReference type="ARBA" id="ARBA00023043"/>
    </source>
</evidence>
<dbReference type="STRING" id="5762.D2V7V4"/>
<dbReference type="PROSITE" id="PS50097">
    <property type="entry name" value="BTB"/>
    <property type="match status" value="1"/>
</dbReference>
<dbReference type="SMART" id="SM00225">
    <property type="entry name" value="BTB"/>
    <property type="match status" value="1"/>
</dbReference>
<dbReference type="InterPro" id="IPR036770">
    <property type="entry name" value="Ankyrin_rpt-contain_sf"/>
</dbReference>
<dbReference type="AlphaFoldDB" id="D2V7V4"/>
<dbReference type="InterPro" id="IPR044515">
    <property type="entry name" value="ABTB1"/>
</dbReference>
<dbReference type="SUPFAM" id="SSF54695">
    <property type="entry name" value="POZ domain"/>
    <property type="match status" value="1"/>
</dbReference>
<dbReference type="GeneID" id="8860267"/>
<dbReference type="KEGG" id="ngr:NAEGRDRAFT_64935"/>
<dbReference type="OrthoDB" id="684045at2759"/>
<accession>D2V7V4</accession>
<dbReference type="SUPFAM" id="SSF48403">
    <property type="entry name" value="Ankyrin repeat"/>
    <property type="match status" value="1"/>
</dbReference>
<dbReference type="Pfam" id="PF00651">
    <property type="entry name" value="BTB"/>
    <property type="match status" value="1"/>
</dbReference>
<reference evidence="4 5" key="1">
    <citation type="journal article" date="2010" name="Cell">
        <title>The genome of Naegleria gruberi illuminates early eukaryotic versatility.</title>
        <authorList>
            <person name="Fritz-Laylin L.K."/>
            <person name="Prochnik S.E."/>
            <person name="Ginger M.L."/>
            <person name="Dacks J.B."/>
            <person name="Carpenter M.L."/>
            <person name="Field M.C."/>
            <person name="Kuo A."/>
            <person name="Paredez A."/>
            <person name="Chapman J."/>
            <person name="Pham J."/>
            <person name="Shu S."/>
            <person name="Neupane R."/>
            <person name="Cipriano M."/>
            <person name="Mancuso J."/>
            <person name="Tu H."/>
            <person name="Salamov A."/>
            <person name="Lindquist E."/>
            <person name="Shapiro H."/>
            <person name="Lucas S."/>
            <person name="Grigoriev I.V."/>
            <person name="Cande W.Z."/>
            <person name="Fulton C."/>
            <person name="Rokhsar D.S."/>
            <person name="Dawson S.C."/>
        </authorList>
    </citation>
    <scope>NUCLEOTIDE SEQUENCE [LARGE SCALE GENOMIC DNA]</scope>
    <source>
        <strain evidence="4 5">NEG-M</strain>
    </source>
</reference>
<evidence type="ECO:0000313" key="4">
    <source>
        <dbReference type="EMBL" id="EFC47069.1"/>
    </source>
</evidence>
<feature type="domain" description="BTB" evidence="3">
    <location>
        <begin position="353"/>
        <end position="435"/>
    </location>
</feature>
<dbReference type="GO" id="GO:0000151">
    <property type="term" value="C:ubiquitin ligase complex"/>
    <property type="evidence" value="ECO:0007669"/>
    <property type="project" value="TreeGrafter"/>
</dbReference>
<protein>
    <submittedName>
        <fullName evidence="4">Predicted protein</fullName>
    </submittedName>
</protein>
<keyword evidence="1" id="KW-0677">Repeat</keyword>
<dbReference type="VEuPathDB" id="AmoebaDB:NAEGRDRAFT_64935"/>
<keyword evidence="2" id="KW-0040">ANK repeat</keyword>
<proteinExistence type="predicted"/>
<dbReference type="EMBL" id="GG738856">
    <property type="protein sequence ID" value="EFC47069.1"/>
    <property type="molecule type" value="Genomic_DNA"/>
</dbReference>
<dbReference type="GO" id="GO:0005737">
    <property type="term" value="C:cytoplasm"/>
    <property type="evidence" value="ECO:0007669"/>
    <property type="project" value="TreeGrafter"/>
</dbReference>
<dbReference type="InParanoid" id="D2V7V4"/>
<dbReference type="PANTHER" id="PTHR46231:SF1">
    <property type="entry name" value="ANKYRIN REPEAT AND BTB_POZ DOMAIN-CONTAINING PROTEIN 1"/>
    <property type="match status" value="1"/>
</dbReference>
<evidence type="ECO:0000313" key="5">
    <source>
        <dbReference type="Proteomes" id="UP000006671"/>
    </source>
</evidence>
<dbReference type="InterPro" id="IPR000210">
    <property type="entry name" value="BTB/POZ_dom"/>
</dbReference>
<gene>
    <name evidence="4" type="ORF">NAEGRDRAFT_64935</name>
</gene>
<dbReference type="Gene3D" id="3.30.710.10">
    <property type="entry name" value="Potassium Channel Kv1.1, Chain A"/>
    <property type="match status" value="1"/>
</dbReference>
<sequence>MENKDPDLDTAISLCKTGKLGELRNLILSGRVKQNVIDFHGNSLLYYACVCGSLDIVHYLSALGLRDCKYHRCWWNSLSLEVRNALKLYNSYKTNEEANTKPKKKDDYSLNGLLDRYLKRIIYQSQNNEDYDLILKLKFADQQAPIEYKCHLWIILAKWPEIVYFVKNKIDTRVFPIFSCEDYLLTLKSNKKIEDEMKQKYPKETPKQLYSIVKKEKQKVQKLKESYSLFNMNTPIDEYIEGIPTDMEGLKEYIQTNLTFIDFGQVPLGKSLFESILTWIYTGHVPQQLEEQSILASVALRFKIEKLFNTIFGYLKKEPILVNNQSPSDLSILPLIEPFEKMDIFTKIRRVTCNMGITLIENPQEIFIPCHKNFIMDRSEFFKVIINCQFEEGNKFREQEARKELPIIELYQSLPKETLILILNFIYCEKIELNKGNFVEFLTLGELFGMPSLVKQCDDFLFKSRFNGEEIFELYKYALNCDSESWILHLERNALEHVKRESFKRKNPWNLEQVVDDLLKMGANPKSIAKYIGV</sequence>
<dbReference type="PANTHER" id="PTHR46231">
    <property type="entry name" value="ANKYRIN REPEAT AND BTB/POZ DOMAIN-CONTAINING PROTEIN 1"/>
    <property type="match status" value="1"/>
</dbReference>
<evidence type="ECO:0000259" key="3">
    <source>
        <dbReference type="PROSITE" id="PS50097"/>
    </source>
</evidence>
<dbReference type="Proteomes" id="UP000006671">
    <property type="component" value="Unassembled WGS sequence"/>
</dbReference>
<evidence type="ECO:0000256" key="1">
    <source>
        <dbReference type="ARBA" id="ARBA00022737"/>
    </source>
</evidence>
<dbReference type="InterPro" id="IPR011333">
    <property type="entry name" value="SKP1/BTB/POZ_sf"/>
</dbReference>